<proteinExistence type="predicted"/>
<feature type="region of interest" description="Disordered" evidence="1">
    <location>
        <begin position="1"/>
        <end position="57"/>
    </location>
</feature>
<evidence type="ECO:0000313" key="2">
    <source>
        <dbReference type="EMBL" id="CDM25159.1"/>
    </source>
</evidence>
<dbReference type="AlphaFoldDB" id="W8WZZ4"/>
<reference evidence="2 3" key="1">
    <citation type="journal article" date="2014" name="BMC Microbiol.">
        <title>The oxygen-independent metabolism of cyclic monoterpenes in Castellaniella defragrans 65Phen.</title>
        <authorList>
            <person name="Petasch J."/>
            <person name="Disch E.M."/>
            <person name="Markert S."/>
            <person name="Becher D."/>
            <person name="Schweder T."/>
            <person name="Huttel B."/>
            <person name="Reinhardt R."/>
            <person name="Harder J."/>
        </authorList>
    </citation>
    <scope>NUCLEOTIDE SEQUENCE [LARGE SCALE GENOMIC DNA]</scope>
    <source>
        <strain evidence="2">65Phen</strain>
    </source>
</reference>
<organism evidence="2 3">
    <name type="scientific">Castellaniella defragrans (strain DSM 12143 / CCUG 39792 / 65Phen)</name>
    <name type="common">Alcaligenes defragrans</name>
    <dbReference type="NCBI Taxonomy" id="1437824"/>
    <lineage>
        <taxon>Bacteria</taxon>
        <taxon>Pseudomonadati</taxon>
        <taxon>Pseudomonadota</taxon>
        <taxon>Betaproteobacteria</taxon>
        <taxon>Burkholderiales</taxon>
        <taxon>Alcaligenaceae</taxon>
        <taxon>Castellaniella</taxon>
    </lineage>
</organism>
<dbReference type="STRING" id="1437824.BN940_13551"/>
<dbReference type="HOGENOM" id="CLU_2033858_0_0_4"/>
<gene>
    <name evidence="2" type="ORF">BN940_13551</name>
</gene>
<name>W8WZZ4_CASD6</name>
<sequence>MTGIPRRPPARGRAAREKTPRIRTQSFSRLRANANKRKCSRGIADSPGRMRHSRCPPRSLCLAPGPIDNETGSNGHSGVQSLLDQDMPCHICSFSMTMIWCARCLSSWAASAATPSLRQRA</sequence>
<dbReference type="Proteomes" id="UP000019805">
    <property type="component" value="Chromosome"/>
</dbReference>
<dbReference type="EMBL" id="HG916765">
    <property type="protein sequence ID" value="CDM25159.1"/>
    <property type="molecule type" value="Genomic_DNA"/>
</dbReference>
<dbReference type="KEGG" id="cdn:BN940_13551"/>
<keyword evidence="3" id="KW-1185">Reference proteome</keyword>
<evidence type="ECO:0000313" key="3">
    <source>
        <dbReference type="Proteomes" id="UP000019805"/>
    </source>
</evidence>
<accession>W8WZZ4</accession>
<evidence type="ECO:0000256" key="1">
    <source>
        <dbReference type="SAM" id="MobiDB-lite"/>
    </source>
</evidence>
<protein>
    <submittedName>
        <fullName evidence="2">Uncharacterized protein</fullName>
    </submittedName>
</protein>